<gene>
    <name evidence="1" type="ORF">SDC9_102061</name>
</gene>
<evidence type="ECO:0000313" key="1">
    <source>
        <dbReference type="EMBL" id="MPM55267.1"/>
    </source>
</evidence>
<organism evidence="1">
    <name type="scientific">bioreactor metagenome</name>
    <dbReference type="NCBI Taxonomy" id="1076179"/>
    <lineage>
        <taxon>unclassified sequences</taxon>
        <taxon>metagenomes</taxon>
        <taxon>ecological metagenomes</taxon>
    </lineage>
</organism>
<dbReference type="EMBL" id="VSSQ01015195">
    <property type="protein sequence ID" value="MPM55267.1"/>
    <property type="molecule type" value="Genomic_DNA"/>
</dbReference>
<reference evidence="1" key="1">
    <citation type="submission" date="2019-08" db="EMBL/GenBank/DDBJ databases">
        <authorList>
            <person name="Kucharzyk K."/>
            <person name="Murdoch R.W."/>
            <person name="Higgins S."/>
            <person name="Loffler F."/>
        </authorList>
    </citation>
    <scope>NUCLEOTIDE SEQUENCE</scope>
</reference>
<accession>A0A645AQD0</accession>
<sequence length="47" mass="5221">MQQTARLHHLDDGGIQGTAQRLVEIGIGNLSDPFDPFKLTQRLYVIG</sequence>
<name>A0A645AQD0_9ZZZZ</name>
<dbReference type="AlphaFoldDB" id="A0A645AQD0"/>
<proteinExistence type="predicted"/>
<protein>
    <submittedName>
        <fullName evidence="1">Uncharacterized protein</fullName>
    </submittedName>
</protein>
<comment type="caution">
    <text evidence="1">The sequence shown here is derived from an EMBL/GenBank/DDBJ whole genome shotgun (WGS) entry which is preliminary data.</text>
</comment>